<feature type="domain" description="Glycosyl transferase family 1" evidence="1">
    <location>
        <begin position="176"/>
        <end position="341"/>
    </location>
</feature>
<evidence type="ECO:0000259" key="2">
    <source>
        <dbReference type="Pfam" id="PF13439"/>
    </source>
</evidence>
<protein>
    <submittedName>
        <fullName evidence="3">Glycosyltransferase involved in cell wall biosynthesis</fullName>
    </submittedName>
</protein>
<evidence type="ECO:0000313" key="3">
    <source>
        <dbReference type="EMBL" id="TDN98223.1"/>
    </source>
</evidence>
<evidence type="ECO:0000313" key="4">
    <source>
        <dbReference type="Proteomes" id="UP000294848"/>
    </source>
</evidence>
<name>A0A4R6GSK3_9BACT</name>
<comment type="caution">
    <text evidence="3">The sequence shown here is derived from an EMBL/GenBank/DDBJ whole genome shotgun (WGS) entry which is preliminary data.</text>
</comment>
<keyword evidence="3" id="KW-0808">Transferase</keyword>
<dbReference type="Pfam" id="PF00534">
    <property type="entry name" value="Glycos_transf_1"/>
    <property type="match status" value="1"/>
</dbReference>
<dbReference type="CDD" id="cd03821">
    <property type="entry name" value="GT4_Bme6-like"/>
    <property type="match status" value="1"/>
</dbReference>
<reference evidence="3 4" key="1">
    <citation type="submission" date="2019-03" db="EMBL/GenBank/DDBJ databases">
        <title>Freshwater and sediment microbial communities from various areas in North America, analyzing microbe dynamics in response to fracking.</title>
        <authorList>
            <person name="Lamendella R."/>
        </authorList>
    </citation>
    <scope>NUCLEOTIDE SEQUENCE [LARGE SCALE GENOMIC DNA]</scope>
    <source>
        <strain evidence="3 4">114D</strain>
    </source>
</reference>
<dbReference type="SUPFAM" id="SSF53756">
    <property type="entry name" value="UDP-Glycosyltransferase/glycogen phosphorylase"/>
    <property type="match status" value="1"/>
</dbReference>
<organism evidence="3 4">
    <name type="scientific">Sunxiuqinia elliptica</name>
    <dbReference type="NCBI Taxonomy" id="655355"/>
    <lineage>
        <taxon>Bacteria</taxon>
        <taxon>Pseudomonadati</taxon>
        <taxon>Bacteroidota</taxon>
        <taxon>Bacteroidia</taxon>
        <taxon>Marinilabiliales</taxon>
        <taxon>Prolixibacteraceae</taxon>
        <taxon>Sunxiuqinia</taxon>
    </lineage>
</organism>
<dbReference type="Gene3D" id="3.40.50.2000">
    <property type="entry name" value="Glycogen Phosphorylase B"/>
    <property type="match status" value="2"/>
</dbReference>
<dbReference type="Proteomes" id="UP000294848">
    <property type="component" value="Unassembled WGS sequence"/>
</dbReference>
<dbReference type="RefSeq" id="WP_133466004.1">
    <property type="nucleotide sequence ID" value="NZ_SNWI01000008.1"/>
</dbReference>
<dbReference type="PANTHER" id="PTHR12526:SF637">
    <property type="entry name" value="GLYCOSYLTRANSFERASE EPSF-RELATED"/>
    <property type="match status" value="1"/>
</dbReference>
<gene>
    <name evidence="3" type="ORF">DET52_10810</name>
</gene>
<proteinExistence type="predicted"/>
<feature type="domain" description="Glycosyltransferase subfamily 4-like N-terminal" evidence="2">
    <location>
        <begin position="15"/>
        <end position="171"/>
    </location>
</feature>
<sequence length="374" mass="42265">MKILHIVASIDINKGGPSKSVSDLSLNQSKLNYDTSIITTPSPNPYISISSDVHLNFIEKLSYKKILNEIANHGKYDILHGHGIWLPPVHNMAKVARKNNLPYIITPRGMLEPWALNAGKWKKKLALMIYQRKDLANAACIHATAKMEAENIRKLGFRNPIAIIPNGIDLSEFPLKKLQSKKEKKTILFLSRIHPKKGIEILIEAWQQLNETLKQGWLIEIAGNGDYKYISSLNHLIQERGLHKEIKIIGPQFGTAKLETYSRADLFVLPTYSENFGIVVAEALACGVPVITTKGTPWEELNNYNAGKWIDIGVEPLKETLNKFLALSDEDRSIMGKNGRKLIEQNYSIEQVASKMIDLYKWILGQSQKPDFIY</sequence>
<dbReference type="PANTHER" id="PTHR12526">
    <property type="entry name" value="GLYCOSYLTRANSFERASE"/>
    <property type="match status" value="1"/>
</dbReference>
<dbReference type="EMBL" id="SNWI01000008">
    <property type="protein sequence ID" value="TDN98223.1"/>
    <property type="molecule type" value="Genomic_DNA"/>
</dbReference>
<dbReference type="InterPro" id="IPR001296">
    <property type="entry name" value="Glyco_trans_1"/>
</dbReference>
<dbReference type="InterPro" id="IPR028098">
    <property type="entry name" value="Glyco_trans_4-like_N"/>
</dbReference>
<accession>A0A4R6GSK3</accession>
<dbReference type="GO" id="GO:0016757">
    <property type="term" value="F:glycosyltransferase activity"/>
    <property type="evidence" value="ECO:0007669"/>
    <property type="project" value="InterPro"/>
</dbReference>
<dbReference type="AlphaFoldDB" id="A0A4R6GSK3"/>
<dbReference type="OrthoDB" id="9790710at2"/>
<dbReference type="Pfam" id="PF13439">
    <property type="entry name" value="Glyco_transf_4"/>
    <property type="match status" value="1"/>
</dbReference>
<evidence type="ECO:0000259" key="1">
    <source>
        <dbReference type="Pfam" id="PF00534"/>
    </source>
</evidence>